<dbReference type="Proteomes" id="UP000054324">
    <property type="component" value="Unassembled WGS sequence"/>
</dbReference>
<dbReference type="GeneID" id="20317497"/>
<dbReference type="AlphaFoldDB" id="A0A075A3X5"/>
<evidence type="ECO:0000313" key="2">
    <source>
        <dbReference type="Proteomes" id="UP000054324"/>
    </source>
</evidence>
<gene>
    <name evidence="1" type="ORF">T265_03310</name>
</gene>
<dbReference type="CTD" id="20317497"/>
<proteinExistence type="predicted"/>
<name>A0A075A3X5_OPIVI</name>
<dbReference type="EMBL" id="KL596664">
    <property type="protein sequence ID" value="KER30260.1"/>
    <property type="molecule type" value="Genomic_DNA"/>
</dbReference>
<evidence type="ECO:0000313" key="1">
    <source>
        <dbReference type="EMBL" id="KER30260.1"/>
    </source>
</evidence>
<protein>
    <submittedName>
        <fullName evidence="1">Uncharacterized protein</fullName>
    </submittedName>
</protein>
<reference evidence="1 2" key="1">
    <citation type="submission" date="2013-11" db="EMBL/GenBank/DDBJ databases">
        <title>Opisthorchis viverrini - life in the bile duct.</title>
        <authorList>
            <person name="Young N.D."/>
            <person name="Nagarajan N."/>
            <person name="Lin S.J."/>
            <person name="Korhonen P.K."/>
            <person name="Jex A.R."/>
            <person name="Hall R.S."/>
            <person name="Safavi-Hemami H."/>
            <person name="Kaewkong W."/>
            <person name="Bertrand D."/>
            <person name="Gao S."/>
            <person name="Seet Q."/>
            <person name="Wongkham S."/>
            <person name="Teh B.T."/>
            <person name="Wongkham C."/>
            <person name="Intapan P.M."/>
            <person name="Maleewong W."/>
            <person name="Yang X."/>
            <person name="Hu M."/>
            <person name="Wang Z."/>
            <person name="Hofmann A."/>
            <person name="Sternberg P.W."/>
            <person name="Tan P."/>
            <person name="Wang J."/>
            <person name="Gasser R.B."/>
        </authorList>
    </citation>
    <scope>NUCLEOTIDE SEQUENCE [LARGE SCALE GENOMIC DNA]</scope>
</reference>
<dbReference type="KEGG" id="ovi:T265_03310"/>
<keyword evidence="2" id="KW-1185">Reference proteome</keyword>
<accession>A0A075A3X5</accession>
<sequence length="82" mass="9466">MWDTERSIARVSRHPKLDIRAPSDAYLCAKPHPTRLKIGPRADDIEKMIDLLCREGIRIDFRNSTELVKLNLARSQHEMPAT</sequence>
<organism evidence="1 2">
    <name type="scientific">Opisthorchis viverrini</name>
    <name type="common">Southeast Asian liver fluke</name>
    <dbReference type="NCBI Taxonomy" id="6198"/>
    <lineage>
        <taxon>Eukaryota</taxon>
        <taxon>Metazoa</taxon>
        <taxon>Spiralia</taxon>
        <taxon>Lophotrochozoa</taxon>
        <taxon>Platyhelminthes</taxon>
        <taxon>Trematoda</taxon>
        <taxon>Digenea</taxon>
        <taxon>Opisthorchiida</taxon>
        <taxon>Opisthorchiata</taxon>
        <taxon>Opisthorchiidae</taxon>
        <taxon>Opisthorchis</taxon>
    </lineage>
</organism>
<dbReference type="RefSeq" id="XP_009166020.1">
    <property type="nucleotide sequence ID" value="XM_009167756.1"/>
</dbReference>